<name>A0A8N4EX41_ELAGV</name>
<dbReference type="Gene3D" id="3.80.10.10">
    <property type="entry name" value="Ribonuclease Inhibitor"/>
    <property type="match status" value="1"/>
</dbReference>
<keyword evidence="2" id="KW-1185">Reference proteome</keyword>
<evidence type="ECO:0000313" key="3">
    <source>
        <dbReference type="RefSeq" id="XP_029120670.1"/>
    </source>
</evidence>
<proteinExistence type="predicted"/>
<feature type="domain" description="Disease resistance protein At4g27190-like leucine-rich repeats" evidence="1">
    <location>
        <begin position="138"/>
        <end position="240"/>
    </location>
</feature>
<accession>A0A8N4EX41</accession>
<dbReference type="PANTHER" id="PTHR33463">
    <property type="entry name" value="NB-ARC DOMAIN-CONTAINING PROTEIN-RELATED"/>
    <property type="match status" value="1"/>
</dbReference>
<reference evidence="3" key="1">
    <citation type="submission" date="2025-08" db="UniProtKB">
        <authorList>
            <consortium name="RefSeq"/>
        </authorList>
    </citation>
    <scope>IDENTIFICATION</scope>
</reference>
<sequence length="282" mass="32370">MLEVVDLSHTRYEDWVEFEALSQGLKALGITAETVQAIEQLSQLRLVMMWCLGIRNLPDLPQPHQLLLSNFLSSDNMSSSLQQLRIEYCETLEELIMEKGSETAGHGGDIVRRNWCLPKLEILKLMELKELKNISWSGLHPSAYFPTLSFLGVSYCNKLKNVTWVLKLEYLEHLELHACRQMERVIDDADEADAATDLAFPNLKRIRLSELPNLTVICRSESTFPSLELLDVRNCPALRGLPFNSETPTNKLRIWGDPDWWGRLEWQDGDLESSLQPCFVRI</sequence>
<evidence type="ECO:0000259" key="1">
    <source>
        <dbReference type="Pfam" id="PF23247"/>
    </source>
</evidence>
<dbReference type="InterPro" id="IPR057135">
    <property type="entry name" value="At4g27190-like_LRR"/>
</dbReference>
<organism evidence="2 3">
    <name type="scientific">Elaeis guineensis var. tenera</name>
    <name type="common">Oil palm</name>
    <dbReference type="NCBI Taxonomy" id="51953"/>
    <lineage>
        <taxon>Eukaryota</taxon>
        <taxon>Viridiplantae</taxon>
        <taxon>Streptophyta</taxon>
        <taxon>Embryophyta</taxon>
        <taxon>Tracheophyta</taxon>
        <taxon>Spermatophyta</taxon>
        <taxon>Magnoliopsida</taxon>
        <taxon>Liliopsida</taxon>
        <taxon>Arecaceae</taxon>
        <taxon>Arecoideae</taxon>
        <taxon>Cocoseae</taxon>
        <taxon>Elaeidinae</taxon>
        <taxon>Elaeis</taxon>
    </lineage>
</organism>
<gene>
    <name evidence="3" type="primary">LOC105044701</name>
</gene>
<dbReference type="SUPFAM" id="SSF52058">
    <property type="entry name" value="L domain-like"/>
    <property type="match status" value="1"/>
</dbReference>
<dbReference type="Pfam" id="PF23247">
    <property type="entry name" value="LRR_RPS2"/>
    <property type="match status" value="1"/>
</dbReference>
<dbReference type="InterPro" id="IPR032675">
    <property type="entry name" value="LRR_dom_sf"/>
</dbReference>
<dbReference type="AlphaFoldDB" id="A0A8N4EX41"/>
<dbReference type="KEGG" id="egu:105044701"/>
<dbReference type="OrthoDB" id="678643at2759"/>
<dbReference type="Proteomes" id="UP000504607">
    <property type="component" value="Chromosome 1"/>
</dbReference>
<evidence type="ECO:0000313" key="2">
    <source>
        <dbReference type="Proteomes" id="UP000504607"/>
    </source>
</evidence>
<dbReference type="InterPro" id="IPR050905">
    <property type="entry name" value="Plant_NBS-LRR"/>
</dbReference>
<dbReference type="RefSeq" id="XP_029120670.1">
    <property type="nucleotide sequence ID" value="XM_029264837.1"/>
</dbReference>
<protein>
    <submittedName>
        <fullName evidence="3">Disease resistance protein RPS2-like</fullName>
    </submittedName>
</protein>